<keyword evidence="8 9" id="KW-0472">Membrane</keyword>
<dbReference type="InterPro" id="IPR003205">
    <property type="entry name" value="Cyt_c_oxidase_su8"/>
</dbReference>
<dbReference type="UniPathway" id="UPA00705"/>
<comment type="subcellular location">
    <subcellularLocation>
        <location evidence="1">Mitochondrion inner membrane</location>
        <topology evidence="1">Single-pass membrane protein</topology>
    </subcellularLocation>
</comment>
<dbReference type="GO" id="GO:0005743">
    <property type="term" value="C:mitochondrial inner membrane"/>
    <property type="evidence" value="ECO:0007669"/>
    <property type="project" value="UniProtKB-SubCell"/>
</dbReference>
<comment type="pathway">
    <text evidence="2">Energy metabolism; oxidative phosphorylation.</text>
</comment>
<keyword evidence="5" id="KW-0999">Mitochondrion inner membrane</keyword>
<dbReference type="SUPFAM" id="SSF81431">
    <property type="entry name" value="Mitochondrial cytochrome c oxidase subunit VIIIb (aka IX)"/>
    <property type="match status" value="1"/>
</dbReference>
<accession>A0A6M2E0A3</accession>
<dbReference type="GO" id="GO:0045277">
    <property type="term" value="C:respiratory chain complex IV"/>
    <property type="evidence" value="ECO:0007669"/>
    <property type="project" value="InterPro"/>
</dbReference>
<proteinExistence type="inferred from homology"/>
<dbReference type="Pfam" id="PF02285">
    <property type="entry name" value="COX8"/>
    <property type="match status" value="1"/>
</dbReference>
<keyword evidence="6 9" id="KW-1133">Transmembrane helix</keyword>
<evidence type="ECO:0000256" key="3">
    <source>
        <dbReference type="ARBA" id="ARBA00010117"/>
    </source>
</evidence>
<keyword evidence="7" id="KW-0496">Mitochondrion</keyword>
<dbReference type="GO" id="GO:0006123">
    <property type="term" value="P:mitochondrial electron transport, cytochrome c to oxygen"/>
    <property type="evidence" value="ECO:0007669"/>
    <property type="project" value="InterPro"/>
</dbReference>
<dbReference type="PANTHER" id="PTHR16717:SF5">
    <property type="entry name" value="CYTOCHROME C OXIDASE SUBUNIT 8, ISOFORM A"/>
    <property type="match status" value="1"/>
</dbReference>
<evidence type="ECO:0000256" key="8">
    <source>
        <dbReference type="ARBA" id="ARBA00023136"/>
    </source>
</evidence>
<evidence type="ECO:0000256" key="7">
    <source>
        <dbReference type="ARBA" id="ARBA00023128"/>
    </source>
</evidence>
<keyword evidence="4 9" id="KW-0812">Transmembrane</keyword>
<organism evidence="10">
    <name type="scientific">Amblyomma tuberculatum</name>
    <dbReference type="NCBI Taxonomy" id="48802"/>
    <lineage>
        <taxon>Eukaryota</taxon>
        <taxon>Metazoa</taxon>
        <taxon>Ecdysozoa</taxon>
        <taxon>Arthropoda</taxon>
        <taxon>Chelicerata</taxon>
        <taxon>Arachnida</taxon>
        <taxon>Acari</taxon>
        <taxon>Parasitiformes</taxon>
        <taxon>Ixodida</taxon>
        <taxon>Ixodoidea</taxon>
        <taxon>Ixodidae</taxon>
        <taxon>Amblyomminae</taxon>
        <taxon>Amblyomma</taxon>
    </lineage>
</organism>
<dbReference type="PANTHER" id="PTHR16717">
    <property type="entry name" value="CYTOCHROME C OXIDASE POLYPEPTIDE VIII"/>
    <property type="match status" value="1"/>
</dbReference>
<name>A0A6M2E0A3_9ACAR</name>
<evidence type="ECO:0000256" key="9">
    <source>
        <dbReference type="SAM" id="Phobius"/>
    </source>
</evidence>
<evidence type="ECO:0000256" key="1">
    <source>
        <dbReference type="ARBA" id="ARBA00004434"/>
    </source>
</evidence>
<dbReference type="Gene3D" id="4.10.81.10">
    <property type="entry name" value="Cytochrome c oxidase, subunit 8"/>
    <property type="match status" value="1"/>
</dbReference>
<reference evidence="10" key="1">
    <citation type="submission" date="2019-12" db="EMBL/GenBank/DDBJ databases">
        <title>The sialotranscriptome of the gopher-tortoise tick, Amblyomma tuberculatum.</title>
        <authorList>
            <person name="Karim S."/>
            <person name="Andersen J."/>
            <person name="Kumar D."/>
            <person name="Adamson S."/>
            <person name="Ennen J."/>
            <person name="Qualis C.P."/>
            <person name="Ribeiro J.M.C."/>
        </authorList>
    </citation>
    <scope>NUCLEOTIDE SEQUENCE</scope>
    <source>
        <strain evidence="10">Removed</strain>
        <tissue evidence="10">Salivary glands</tissue>
    </source>
</reference>
<evidence type="ECO:0000256" key="4">
    <source>
        <dbReference type="ARBA" id="ARBA00022692"/>
    </source>
</evidence>
<feature type="transmembrane region" description="Helical" evidence="9">
    <location>
        <begin position="42"/>
        <end position="62"/>
    </location>
</feature>
<evidence type="ECO:0000256" key="5">
    <source>
        <dbReference type="ARBA" id="ARBA00022792"/>
    </source>
</evidence>
<evidence type="ECO:0000313" key="10">
    <source>
        <dbReference type="EMBL" id="NOV51979.1"/>
    </source>
</evidence>
<protein>
    <submittedName>
        <fullName evidence="10">Putative cytochrome c oxidase polypeptide viii</fullName>
    </submittedName>
</protein>
<comment type="similarity">
    <text evidence="3">Belongs to the cytochrome c oxidase VIII family.</text>
</comment>
<dbReference type="InterPro" id="IPR036548">
    <property type="entry name" value="Cyt_c_oxidase_su8_sf"/>
</dbReference>
<dbReference type="AlphaFoldDB" id="A0A6M2E0A3"/>
<evidence type="ECO:0000256" key="2">
    <source>
        <dbReference type="ARBA" id="ARBA00004673"/>
    </source>
</evidence>
<evidence type="ECO:0000256" key="6">
    <source>
        <dbReference type="ARBA" id="ARBA00022989"/>
    </source>
</evidence>
<sequence length="72" mass="7986">MNGALRKATTVFRSALMQSRSTSVSAYSVSLPRGIKMSTAERVAHMSVIVGSIFAYPVWVLVHLREYRGVQE</sequence>
<dbReference type="EMBL" id="GIDH01000036">
    <property type="protein sequence ID" value="NOV51979.1"/>
    <property type="molecule type" value="Transcribed_RNA"/>
</dbReference>